<evidence type="ECO:0000313" key="1">
    <source>
        <dbReference type="EMBL" id="OIQ76275.1"/>
    </source>
</evidence>
<name>A0A1J5QFH7_9ZZZZ</name>
<accession>A0A1J5QFH7</accession>
<dbReference type="AlphaFoldDB" id="A0A1J5QFH7"/>
<dbReference type="EMBL" id="MLJW01001915">
    <property type="protein sequence ID" value="OIQ76275.1"/>
    <property type="molecule type" value="Genomic_DNA"/>
</dbReference>
<organism evidence="1">
    <name type="scientific">mine drainage metagenome</name>
    <dbReference type="NCBI Taxonomy" id="410659"/>
    <lineage>
        <taxon>unclassified sequences</taxon>
        <taxon>metagenomes</taxon>
        <taxon>ecological metagenomes</taxon>
    </lineage>
</organism>
<protein>
    <submittedName>
        <fullName evidence="1">Uncharacterized protein</fullName>
    </submittedName>
</protein>
<reference evidence="1" key="1">
    <citation type="submission" date="2016-10" db="EMBL/GenBank/DDBJ databases">
        <title>Sequence of Gallionella enrichment culture.</title>
        <authorList>
            <person name="Poehlein A."/>
            <person name="Muehling M."/>
            <person name="Daniel R."/>
        </authorList>
    </citation>
    <scope>NUCLEOTIDE SEQUENCE</scope>
</reference>
<comment type="caution">
    <text evidence="1">The sequence shown here is derived from an EMBL/GenBank/DDBJ whole genome shotgun (WGS) entry which is preliminary data.</text>
</comment>
<proteinExistence type="predicted"/>
<sequence>MVEDGVHRNGGLTGLPVTQNQLALAATYGNEGIHHFQTGLQGHGDRRALHDGCCGPLNRQTLRCRDRALAVQRSAQRVDDTPQQTLPHCHVHDTPRALHRVARAQLPIIAQQDHANFVLIHIKGNAGHTTLELQQLFKAHTGQA</sequence>
<gene>
    <name evidence="1" type="ORF">GALL_420540</name>
</gene>